<protein>
    <submittedName>
        <fullName evidence="2">Uncharacterized protein</fullName>
    </submittedName>
</protein>
<name>A0A5N5JBQ6_9ROSI</name>
<feature type="region of interest" description="Disordered" evidence="1">
    <location>
        <begin position="376"/>
        <end position="419"/>
    </location>
</feature>
<dbReference type="InterPro" id="IPR036691">
    <property type="entry name" value="Endo/exonu/phosph_ase_sf"/>
</dbReference>
<feature type="region of interest" description="Disordered" evidence="1">
    <location>
        <begin position="1"/>
        <end position="20"/>
    </location>
</feature>
<organism evidence="2 3">
    <name type="scientific">Salix brachista</name>
    <dbReference type="NCBI Taxonomy" id="2182728"/>
    <lineage>
        <taxon>Eukaryota</taxon>
        <taxon>Viridiplantae</taxon>
        <taxon>Streptophyta</taxon>
        <taxon>Embryophyta</taxon>
        <taxon>Tracheophyta</taxon>
        <taxon>Spermatophyta</taxon>
        <taxon>Magnoliopsida</taxon>
        <taxon>eudicotyledons</taxon>
        <taxon>Gunneridae</taxon>
        <taxon>Pentapetalae</taxon>
        <taxon>rosids</taxon>
        <taxon>fabids</taxon>
        <taxon>Malpighiales</taxon>
        <taxon>Salicaceae</taxon>
        <taxon>Saliceae</taxon>
        <taxon>Salix</taxon>
    </lineage>
</organism>
<sequence>MQHHTQPSAQKAQPPPAANSWAEKVRISDSTTRFTLDPIQRQPVGSQLLVTEEMLHHNSSQWTRCMVGFIPGFENVPPNEAAMQAVMEKGPWLFGGKAILLQQWHPSYKFDKNKISKLPVWVRLHGLPFPLWSQTGLSLAASMVGRPLSCDSQTYNCERLEYARLCVEIDASLPKVTSFDIVSPLSAEPLTVEVEYEWMPPHCVSCKLYGHSCKKQQQPSTHDTAKPERTLARNAAVAQTHQHPHLKPPIHEKLNDPTPSPFTSTLVINSTPQVLPVASIQKPPINPNPKTTPTPQPKYTLLKPYPQGYSPANEATTSQPENPPSTENPTPKTTSHHSCDSMREHATMQISLPTEMVSKHTAIVTFGYIAENCTRSMMDPSGSKPTISVTTDDSSEESSTTATPVEDQDHDHSPPLSPKTITCEAKTLTTSETITITFVYGGNTPAARKTLWEYITNISPQFNNTPWVLLGDFNTVLHASQRVGGDTRWLSYHEDFRNALHQAELTPLPYTGMAYTWNNSQHGDRNIQKKLDWVLGNCKMIQCWPASSTKFLPRSVSDHSAAVLHLGDANHSRHHHFRFLRIWTAREDFLSTINEVWQQHIQGSPMHRLLLRKLKSVKELLKNYHKHNTSHISTRVCDAKKAWDIAQNSLDSNPTNAGLKEEERRTTTTFARLSHEEEAILKQRSRIQWLQLGDKNTAFFHKSIVHRQTRNRIMSLRDGENTLISSQQDIGNLAVVYFENILKADYPSAAQIPSHLFPTRISEDSAQLAGWLVINPSKSAIFTAGIATSEQANLVNLAGFQLASSSVLLSRWELRQGGEYMKTPLLVNLFCMVEPCSSYSAEA</sequence>
<dbReference type="PANTHER" id="PTHR31286:SF99">
    <property type="entry name" value="DUF4283 DOMAIN-CONTAINING PROTEIN"/>
    <property type="match status" value="1"/>
</dbReference>
<feature type="region of interest" description="Disordered" evidence="1">
    <location>
        <begin position="240"/>
        <end position="266"/>
    </location>
</feature>
<feature type="region of interest" description="Disordered" evidence="1">
    <location>
        <begin position="279"/>
        <end position="341"/>
    </location>
</feature>
<keyword evidence="3" id="KW-1185">Reference proteome</keyword>
<reference evidence="3" key="1">
    <citation type="journal article" date="2019" name="Gigascience">
        <title>De novo genome assembly of the endangered Acer yangbiense, a plant species with extremely small populations endemic to Yunnan Province, China.</title>
        <authorList>
            <person name="Yang J."/>
            <person name="Wariss H.M."/>
            <person name="Tao L."/>
            <person name="Zhang R."/>
            <person name="Yun Q."/>
            <person name="Hollingsworth P."/>
            <person name="Dao Z."/>
            <person name="Luo G."/>
            <person name="Guo H."/>
            <person name="Ma Y."/>
            <person name="Sun W."/>
        </authorList>
    </citation>
    <scope>NUCLEOTIDE SEQUENCE [LARGE SCALE GENOMIC DNA]</scope>
    <source>
        <strain evidence="3">cv. br00</strain>
    </source>
</reference>
<evidence type="ECO:0000313" key="2">
    <source>
        <dbReference type="EMBL" id="KAB5516262.1"/>
    </source>
</evidence>
<proteinExistence type="predicted"/>
<gene>
    <name evidence="2" type="ORF">DKX38_026910</name>
</gene>
<dbReference type="SUPFAM" id="SSF56219">
    <property type="entry name" value="DNase I-like"/>
    <property type="match status" value="1"/>
</dbReference>
<evidence type="ECO:0000313" key="3">
    <source>
        <dbReference type="Proteomes" id="UP000326939"/>
    </source>
</evidence>
<feature type="compositionally biased region" description="Low complexity" evidence="1">
    <location>
        <begin position="324"/>
        <end position="333"/>
    </location>
</feature>
<feature type="compositionally biased region" description="Low complexity" evidence="1">
    <location>
        <begin position="1"/>
        <end position="12"/>
    </location>
</feature>
<dbReference type="Proteomes" id="UP000326939">
    <property type="component" value="Chromosome 17"/>
</dbReference>
<dbReference type="EMBL" id="VDCV01000017">
    <property type="protein sequence ID" value="KAB5516262.1"/>
    <property type="molecule type" value="Genomic_DNA"/>
</dbReference>
<accession>A0A5N5JBQ6</accession>
<evidence type="ECO:0000256" key="1">
    <source>
        <dbReference type="SAM" id="MobiDB-lite"/>
    </source>
</evidence>
<dbReference type="InterPro" id="IPR040256">
    <property type="entry name" value="At4g02000-like"/>
</dbReference>
<feature type="compositionally biased region" description="Pro residues" evidence="1">
    <location>
        <begin position="284"/>
        <end position="296"/>
    </location>
</feature>
<dbReference type="PANTHER" id="PTHR31286">
    <property type="entry name" value="GLYCINE-RICH CELL WALL STRUCTURAL PROTEIN 1.8-LIKE"/>
    <property type="match status" value="1"/>
</dbReference>
<dbReference type="Gene3D" id="3.60.10.10">
    <property type="entry name" value="Endonuclease/exonuclease/phosphatase"/>
    <property type="match status" value="1"/>
</dbReference>
<comment type="caution">
    <text evidence="2">The sequence shown here is derived from an EMBL/GenBank/DDBJ whole genome shotgun (WGS) entry which is preliminary data.</text>
</comment>
<dbReference type="AlphaFoldDB" id="A0A5N5JBQ6"/>